<dbReference type="KEGG" id="acan:ACA1_125970"/>
<dbReference type="InterPro" id="IPR050384">
    <property type="entry name" value="Endophilin_SH3RF"/>
</dbReference>
<evidence type="ECO:0000256" key="1">
    <source>
        <dbReference type="ARBA" id="ARBA00004170"/>
    </source>
</evidence>
<keyword evidence="9" id="KW-1185">Reference proteome</keyword>
<dbReference type="PROSITE" id="PS50002">
    <property type="entry name" value="SH3"/>
    <property type="match status" value="1"/>
</dbReference>
<gene>
    <name evidence="8" type="ORF">ACA1_125970</name>
</gene>
<dbReference type="Pfam" id="PF00018">
    <property type="entry name" value="SH3_1"/>
    <property type="match status" value="1"/>
</dbReference>
<feature type="region of interest" description="Disordered" evidence="6">
    <location>
        <begin position="85"/>
        <end position="228"/>
    </location>
</feature>
<dbReference type="AlphaFoldDB" id="L8HBS2"/>
<feature type="compositionally biased region" description="Low complexity" evidence="6">
    <location>
        <begin position="133"/>
        <end position="151"/>
    </location>
</feature>
<dbReference type="SMART" id="SM00326">
    <property type="entry name" value="SH3"/>
    <property type="match status" value="1"/>
</dbReference>
<evidence type="ECO:0000259" key="7">
    <source>
        <dbReference type="PROSITE" id="PS50002"/>
    </source>
</evidence>
<dbReference type="FunFam" id="2.30.30.40:FF:000072">
    <property type="entry name" value="Unconventional Myosin IB"/>
    <property type="match status" value="1"/>
</dbReference>
<dbReference type="PANTHER" id="PTHR14167">
    <property type="entry name" value="SH3 DOMAIN-CONTAINING"/>
    <property type="match status" value="1"/>
</dbReference>
<dbReference type="InterPro" id="IPR001452">
    <property type="entry name" value="SH3_domain"/>
</dbReference>
<dbReference type="PRINTS" id="PR00452">
    <property type="entry name" value="SH3DOMAIN"/>
</dbReference>
<comment type="subcellular location">
    <subcellularLocation>
        <location evidence="1">Membrane</location>
        <topology evidence="1">Peripheral membrane protein</topology>
    </subcellularLocation>
</comment>
<keyword evidence="4" id="KW-0472">Membrane</keyword>
<dbReference type="VEuPathDB" id="AmoebaDB:ACA1_125970"/>
<accession>L8HBS2</accession>
<evidence type="ECO:0000256" key="2">
    <source>
        <dbReference type="ARBA" id="ARBA00022443"/>
    </source>
</evidence>
<dbReference type="GeneID" id="14923092"/>
<sequence>MSQAARTISKGRALYDFAGNAEQRQLSFKAGDVINITSQFDNGWWAGELNGKVGYLPATYVQLITAAEQRGAPAPGAVPGGAARPNGAVAGARPTSAYGGARPPAPSAVARPGLTSGGSGIGGSAGGPPPPAAGSRPPLSSSASAAPSPRAVSGYAAPPPVAASRPPIGSSGGPPSTPQAAARPPVAAPPPAGRPPLSTPSAPVALKPTDRGRAATLRAAAAEASDVSDADIKELDQLLSKLQNDVIDLKKLM</sequence>
<dbReference type="RefSeq" id="XP_004348682.1">
    <property type="nucleotide sequence ID" value="XM_004348632.1"/>
</dbReference>
<protein>
    <submittedName>
        <fullName evidence="8">SH3 domain containing protein</fullName>
    </submittedName>
</protein>
<evidence type="ECO:0000256" key="4">
    <source>
        <dbReference type="ARBA" id="ARBA00023136"/>
    </source>
</evidence>
<evidence type="ECO:0000256" key="5">
    <source>
        <dbReference type="PROSITE-ProRule" id="PRU00192"/>
    </source>
</evidence>
<feature type="compositionally biased region" description="Low complexity" evidence="6">
    <location>
        <begin position="85"/>
        <end position="114"/>
    </location>
</feature>
<dbReference type="PANTHER" id="PTHR14167:SF81">
    <property type="entry name" value="ENDOPHILIN-A"/>
    <property type="match status" value="1"/>
</dbReference>
<reference evidence="8 9" key="1">
    <citation type="journal article" date="2013" name="Genome Biol.">
        <title>Genome of Acanthamoeba castellanii highlights extensive lateral gene transfer and early evolution of tyrosine kinase signaling.</title>
        <authorList>
            <person name="Clarke M."/>
            <person name="Lohan A.J."/>
            <person name="Liu B."/>
            <person name="Lagkouvardos I."/>
            <person name="Roy S."/>
            <person name="Zafar N."/>
            <person name="Bertelli C."/>
            <person name="Schilde C."/>
            <person name="Kianianmomeni A."/>
            <person name="Burglin T.R."/>
            <person name="Frech C."/>
            <person name="Turcotte B."/>
            <person name="Kopec K.O."/>
            <person name="Synnott J.M."/>
            <person name="Choo C."/>
            <person name="Paponov I."/>
            <person name="Finkler A."/>
            <person name="Soon Heng Tan C."/>
            <person name="Hutchins A.P."/>
            <person name="Weinmeier T."/>
            <person name="Rattei T."/>
            <person name="Chu J.S."/>
            <person name="Gimenez G."/>
            <person name="Irimia M."/>
            <person name="Rigden D.J."/>
            <person name="Fitzpatrick D.A."/>
            <person name="Lorenzo-Morales J."/>
            <person name="Bateman A."/>
            <person name="Chiu C.H."/>
            <person name="Tang P."/>
            <person name="Hegemann P."/>
            <person name="Fromm H."/>
            <person name="Raoult D."/>
            <person name="Greub G."/>
            <person name="Miranda-Saavedra D."/>
            <person name="Chen N."/>
            <person name="Nash P."/>
            <person name="Ginger M.L."/>
            <person name="Horn M."/>
            <person name="Schaap P."/>
            <person name="Caler L."/>
            <person name="Loftus B."/>
        </authorList>
    </citation>
    <scope>NUCLEOTIDE SEQUENCE [LARGE SCALE GENOMIC DNA]</scope>
    <source>
        <strain evidence="8 9">Neff</strain>
    </source>
</reference>
<dbReference type="Gene3D" id="2.30.30.40">
    <property type="entry name" value="SH3 Domains"/>
    <property type="match status" value="1"/>
</dbReference>
<evidence type="ECO:0000313" key="8">
    <source>
        <dbReference type="EMBL" id="ELR22168.1"/>
    </source>
</evidence>
<evidence type="ECO:0000256" key="6">
    <source>
        <dbReference type="SAM" id="MobiDB-lite"/>
    </source>
</evidence>
<keyword evidence="3" id="KW-0175">Coiled coil</keyword>
<dbReference type="OMA" id="YPRYHAS"/>
<feature type="domain" description="SH3" evidence="7">
    <location>
        <begin position="6"/>
        <end position="66"/>
    </location>
</feature>
<dbReference type="OrthoDB" id="21498at2759"/>
<dbReference type="SMR" id="L8HBS2"/>
<proteinExistence type="predicted"/>
<name>L8HBS2_ACACF</name>
<dbReference type="SUPFAM" id="SSF50044">
    <property type="entry name" value="SH3-domain"/>
    <property type="match status" value="1"/>
</dbReference>
<evidence type="ECO:0000313" key="9">
    <source>
        <dbReference type="Proteomes" id="UP000011083"/>
    </source>
</evidence>
<dbReference type="InterPro" id="IPR036028">
    <property type="entry name" value="SH3-like_dom_sf"/>
</dbReference>
<evidence type="ECO:0000256" key="3">
    <source>
        <dbReference type="ARBA" id="ARBA00023054"/>
    </source>
</evidence>
<feature type="compositionally biased region" description="Low complexity" evidence="6">
    <location>
        <begin position="214"/>
        <end position="227"/>
    </location>
</feature>
<feature type="compositionally biased region" description="Pro residues" evidence="6">
    <location>
        <begin position="186"/>
        <end position="198"/>
    </location>
</feature>
<organism evidence="8 9">
    <name type="scientific">Acanthamoeba castellanii (strain ATCC 30010 / Neff)</name>
    <dbReference type="NCBI Taxonomy" id="1257118"/>
    <lineage>
        <taxon>Eukaryota</taxon>
        <taxon>Amoebozoa</taxon>
        <taxon>Discosea</taxon>
        <taxon>Longamoebia</taxon>
        <taxon>Centramoebida</taxon>
        <taxon>Acanthamoebidae</taxon>
        <taxon>Acanthamoeba</taxon>
    </lineage>
</organism>
<dbReference type="STRING" id="1257118.L8HBS2"/>
<feature type="compositionally biased region" description="Gly residues" evidence="6">
    <location>
        <begin position="115"/>
        <end position="126"/>
    </location>
</feature>
<keyword evidence="2 5" id="KW-0728">SH3 domain</keyword>
<dbReference type="Proteomes" id="UP000011083">
    <property type="component" value="Unassembled WGS sequence"/>
</dbReference>
<dbReference type="EMBL" id="KB007887">
    <property type="protein sequence ID" value="ELR22168.1"/>
    <property type="molecule type" value="Genomic_DNA"/>
</dbReference>